<keyword evidence="3" id="KW-0880">Kelch repeat</keyword>
<evidence type="ECO:0000256" key="7">
    <source>
        <dbReference type="ARBA" id="ARBA00043912"/>
    </source>
</evidence>
<dbReference type="SUPFAM" id="SSF54695">
    <property type="entry name" value="POZ domain"/>
    <property type="match status" value="2"/>
</dbReference>
<dbReference type="EMBL" id="CCAG010011787">
    <property type="status" value="NOT_ANNOTATED_CDS"/>
    <property type="molecule type" value="Genomic_DNA"/>
</dbReference>
<dbReference type="EMBL" id="CCAG010011786">
    <property type="status" value="NOT_ANNOTATED_CDS"/>
    <property type="molecule type" value="Genomic_DNA"/>
</dbReference>
<dbReference type="EnsemblMetazoa" id="GMOY005712-RA">
    <property type="protein sequence ID" value="GMOY005712-PA"/>
    <property type="gene ID" value="GMOY005712"/>
</dbReference>
<dbReference type="SUPFAM" id="SSF50965">
    <property type="entry name" value="Galactose oxidase, central domain"/>
    <property type="match status" value="1"/>
</dbReference>
<reference evidence="9" key="1">
    <citation type="submission" date="2020-05" db="UniProtKB">
        <authorList>
            <consortium name="EnsemblMetazoa"/>
        </authorList>
    </citation>
    <scope>IDENTIFICATION</scope>
    <source>
        <strain evidence="9">Yale</strain>
    </source>
</reference>
<dbReference type="InterPro" id="IPR011705">
    <property type="entry name" value="BACK"/>
</dbReference>
<evidence type="ECO:0000259" key="8">
    <source>
        <dbReference type="PROSITE" id="PS50097"/>
    </source>
</evidence>
<proteinExistence type="predicted"/>
<evidence type="ECO:0000256" key="4">
    <source>
        <dbReference type="ARBA" id="ARBA00022737"/>
    </source>
</evidence>
<keyword evidence="10" id="KW-1185">Reference proteome</keyword>
<dbReference type="InterPro" id="IPR006652">
    <property type="entry name" value="Kelch_1"/>
</dbReference>
<accession>A0A1B0FPB4</accession>
<dbReference type="Pfam" id="PF01344">
    <property type="entry name" value="Kelch_1"/>
    <property type="match status" value="3"/>
</dbReference>
<evidence type="ECO:0000256" key="2">
    <source>
        <dbReference type="ARBA" id="ARBA00013699"/>
    </source>
</evidence>
<keyword evidence="6" id="KW-0009">Actin-binding</keyword>
<evidence type="ECO:0000313" key="10">
    <source>
        <dbReference type="Proteomes" id="UP000092444"/>
    </source>
</evidence>
<dbReference type="FunFam" id="1.25.40.420:FF:000001">
    <property type="entry name" value="Kelch-like family member 12"/>
    <property type="match status" value="1"/>
</dbReference>
<dbReference type="PhylomeDB" id="A0A1B0FPB4"/>
<comment type="function">
    <text evidence="7">Probable substrate-specific adapter of an E3 ubiquitin-protein ligase complex which mediates the ubiquitination and subsequent proteasomal degradation of target proteins. May have a role in synapse differentiation and growth.</text>
</comment>
<feature type="domain" description="BTB" evidence="8">
    <location>
        <begin position="43"/>
        <end position="110"/>
    </location>
</feature>
<dbReference type="SMART" id="SM00875">
    <property type="entry name" value="BACK"/>
    <property type="match status" value="1"/>
</dbReference>
<dbReference type="PIRSF" id="PIRSF037037">
    <property type="entry name" value="Kelch-like_protein_gigaxonin"/>
    <property type="match status" value="1"/>
</dbReference>
<evidence type="ECO:0000256" key="5">
    <source>
        <dbReference type="ARBA" id="ARBA00022786"/>
    </source>
</evidence>
<dbReference type="GO" id="GO:0016567">
    <property type="term" value="P:protein ubiquitination"/>
    <property type="evidence" value="ECO:0007669"/>
    <property type="project" value="UniProtKB-UniPathway"/>
</dbReference>
<evidence type="ECO:0000256" key="6">
    <source>
        <dbReference type="ARBA" id="ARBA00023203"/>
    </source>
</evidence>
<evidence type="ECO:0000256" key="1">
    <source>
        <dbReference type="ARBA" id="ARBA00004906"/>
    </source>
</evidence>
<dbReference type="STRING" id="37546.A0A1B0FPB4"/>
<dbReference type="Pfam" id="PF00651">
    <property type="entry name" value="BTB"/>
    <property type="match status" value="2"/>
</dbReference>
<dbReference type="PANTHER" id="PTHR24412">
    <property type="entry name" value="KELCH PROTEIN"/>
    <property type="match status" value="1"/>
</dbReference>
<dbReference type="Gene3D" id="3.30.710.10">
    <property type="entry name" value="Potassium Channel Kv1.1, Chain A"/>
    <property type="match status" value="2"/>
</dbReference>
<sequence>MSSKTVHNENVCELSPAKAYSNPNYSNVVLAALNKQRLQRERCDFTLEAEDESIYAHKAVLVAVSPYFEAMLKHKLKENAESKVKFTDVKAIALKTIVDYVYSGEIKITEDTVQSLLSTSDLLQIDWVKEQCEHFLMAKIGPTNCIGIWRIADNLKENAESKVKFTDVKAIALKTIVDYVYSGEIKITEDTVQSLLSTSDLLQIDWVKEQCEHFLITKIGPTNCIGIWRIADLHSCKELFAYCKGYILKHFPQLISHEEFLMLSFEELKTIIVSDDLYVQVEEIAFQSVLNWVKHKREERTPHLRELMRHINLSLLKPEFLTNLYHSEPLFCNEFSDILPTKKTQNRYMPRVIFAGGQKEGYKASKSCKVYDISNKEMFGVSPLRERRTDLSVVSLHGLVYAMGGLLNWFDANYLQTVERYDPVIDEWTKITPMHTGRCCFGACAHNDLVYVVGGQENSTVENYNPITNKWYKCPDTPSRYVYGNRAAVIGNSIYSLGKTRSGILFRFDPREGQWDTVDKSDNIGKNVVEVTSYDHSLYCVGGKRPKNACKRFDARSNKWQALSPMNCGREYPYAMIIAYELYVFGGWNKGCVTSVEHYNIHQDEWTIDDSIKIKNSFGGAALIR</sequence>
<evidence type="ECO:0000313" key="9">
    <source>
        <dbReference type="EnsemblMetazoa" id="GMOY005712-PA"/>
    </source>
</evidence>
<dbReference type="GO" id="GO:0003779">
    <property type="term" value="F:actin binding"/>
    <property type="evidence" value="ECO:0007669"/>
    <property type="project" value="UniProtKB-KW"/>
</dbReference>
<dbReference type="SMART" id="SM00612">
    <property type="entry name" value="Kelch"/>
    <property type="match status" value="5"/>
</dbReference>
<dbReference type="EMBL" id="CCAG010011788">
    <property type="status" value="NOT_ANNOTATED_CDS"/>
    <property type="molecule type" value="Genomic_DNA"/>
</dbReference>
<protein>
    <recommendedName>
        <fullName evidence="2">Kelch-like protein diablo</fullName>
    </recommendedName>
</protein>
<dbReference type="UniPathway" id="UPA00143"/>
<dbReference type="InterPro" id="IPR000210">
    <property type="entry name" value="BTB/POZ_dom"/>
</dbReference>
<dbReference type="InterPro" id="IPR015915">
    <property type="entry name" value="Kelch-typ_b-propeller"/>
</dbReference>
<dbReference type="Gene3D" id="2.120.10.80">
    <property type="entry name" value="Kelch-type beta propeller"/>
    <property type="match status" value="2"/>
</dbReference>
<dbReference type="AlphaFoldDB" id="A0A1B0FPB4"/>
<dbReference type="InterPro" id="IPR011333">
    <property type="entry name" value="SKP1/BTB/POZ_sf"/>
</dbReference>
<name>A0A1B0FPB4_GLOMM</name>
<dbReference type="InterPro" id="IPR011043">
    <property type="entry name" value="Gal_Oxase/kelch_b-propeller"/>
</dbReference>
<dbReference type="InterPro" id="IPR017096">
    <property type="entry name" value="BTB-kelch_protein"/>
</dbReference>
<organism evidence="9 10">
    <name type="scientific">Glossina morsitans morsitans</name>
    <name type="common">Savannah tsetse fly</name>
    <dbReference type="NCBI Taxonomy" id="37546"/>
    <lineage>
        <taxon>Eukaryota</taxon>
        <taxon>Metazoa</taxon>
        <taxon>Ecdysozoa</taxon>
        <taxon>Arthropoda</taxon>
        <taxon>Hexapoda</taxon>
        <taxon>Insecta</taxon>
        <taxon>Pterygota</taxon>
        <taxon>Neoptera</taxon>
        <taxon>Endopterygota</taxon>
        <taxon>Diptera</taxon>
        <taxon>Brachycera</taxon>
        <taxon>Muscomorpha</taxon>
        <taxon>Hippoboscoidea</taxon>
        <taxon>Glossinidae</taxon>
        <taxon>Glossina</taxon>
    </lineage>
</organism>
<comment type="pathway">
    <text evidence="1">Protein modification; protein ubiquitination.</text>
</comment>
<dbReference type="VEuPathDB" id="VectorBase:GMOY005712"/>
<dbReference type="PANTHER" id="PTHR24412:SF441">
    <property type="entry name" value="KELCH-LIKE PROTEIN 28"/>
    <property type="match status" value="1"/>
</dbReference>
<evidence type="ECO:0000256" key="3">
    <source>
        <dbReference type="ARBA" id="ARBA00022441"/>
    </source>
</evidence>
<keyword evidence="4" id="KW-0677">Repeat</keyword>
<dbReference type="Pfam" id="PF07707">
    <property type="entry name" value="BACK"/>
    <property type="match status" value="1"/>
</dbReference>
<dbReference type="Proteomes" id="UP000092444">
    <property type="component" value="Unassembled WGS sequence"/>
</dbReference>
<dbReference type="SMART" id="SM00225">
    <property type="entry name" value="BTB"/>
    <property type="match status" value="2"/>
</dbReference>
<dbReference type="PROSITE" id="PS50097">
    <property type="entry name" value="BTB"/>
    <property type="match status" value="1"/>
</dbReference>
<dbReference type="Gene3D" id="1.25.40.420">
    <property type="match status" value="1"/>
</dbReference>
<keyword evidence="5" id="KW-0833">Ubl conjugation pathway</keyword>